<comment type="caution">
    <text evidence="1">The sequence shown here is derived from an EMBL/GenBank/DDBJ whole genome shotgun (WGS) entry which is preliminary data.</text>
</comment>
<dbReference type="AlphaFoldDB" id="X0YFV1"/>
<gene>
    <name evidence="1" type="ORF">S01H1_76899</name>
</gene>
<reference evidence="1" key="1">
    <citation type="journal article" date="2014" name="Front. Microbiol.">
        <title>High frequency of phylogenetically diverse reductive dehalogenase-homologous genes in deep subseafloor sedimentary metagenomes.</title>
        <authorList>
            <person name="Kawai M."/>
            <person name="Futagami T."/>
            <person name="Toyoda A."/>
            <person name="Takaki Y."/>
            <person name="Nishi S."/>
            <person name="Hori S."/>
            <person name="Arai W."/>
            <person name="Tsubouchi T."/>
            <person name="Morono Y."/>
            <person name="Uchiyama I."/>
            <person name="Ito T."/>
            <person name="Fujiyama A."/>
            <person name="Inagaki F."/>
            <person name="Takami H."/>
        </authorList>
    </citation>
    <scope>NUCLEOTIDE SEQUENCE</scope>
    <source>
        <strain evidence="1">Expedition CK06-06</strain>
    </source>
</reference>
<name>X0YFV1_9ZZZZ</name>
<proteinExistence type="predicted"/>
<accession>X0YFV1</accession>
<organism evidence="1">
    <name type="scientific">marine sediment metagenome</name>
    <dbReference type="NCBI Taxonomy" id="412755"/>
    <lineage>
        <taxon>unclassified sequences</taxon>
        <taxon>metagenomes</taxon>
        <taxon>ecological metagenomes</taxon>
    </lineage>
</organism>
<dbReference type="EMBL" id="BARS01051656">
    <property type="protein sequence ID" value="GAG47483.1"/>
    <property type="molecule type" value="Genomic_DNA"/>
</dbReference>
<protein>
    <submittedName>
        <fullName evidence="1">Uncharacterized protein</fullName>
    </submittedName>
</protein>
<feature type="non-terminal residue" evidence="1">
    <location>
        <position position="150"/>
    </location>
</feature>
<evidence type="ECO:0000313" key="1">
    <source>
        <dbReference type="EMBL" id="GAG47483.1"/>
    </source>
</evidence>
<sequence>MPKIRILFYKAKRDGHFLDDFINLWTWPWNMGAKGPYSHCEVWVGSRESIPGKCLMGTFTMCDDDLNVQYHGTCYTSTKRGAHNGSVSRPAAQILTHPDRWDYIEINLFPEDYAAMMRWMAYAVKHNRGYDTATLLKFFNPFSRVSSSKK</sequence>